<reference evidence="7" key="1">
    <citation type="submission" date="2017-08" db="EMBL/GenBank/DDBJ databases">
        <authorList>
            <person name="Varghese N."/>
            <person name="Submissions S."/>
        </authorList>
    </citation>
    <scope>NUCLEOTIDE SEQUENCE [LARGE SCALE GENOMIC DNA]</scope>
    <source>
        <strain evidence="7">KCTC 23107</strain>
    </source>
</reference>
<dbReference type="InterPro" id="IPR058163">
    <property type="entry name" value="LysR-type_TF_proteobact-type"/>
</dbReference>
<evidence type="ECO:0000256" key="3">
    <source>
        <dbReference type="ARBA" id="ARBA00023125"/>
    </source>
</evidence>
<dbReference type="RefSeq" id="WP_097109190.1">
    <property type="nucleotide sequence ID" value="NZ_OCPC01000006.1"/>
</dbReference>
<sequence>MRQRRFLPSQSQLLALEAVVRRRSVTAAAEDLHLTQSTVSRLIQSLEAQLGRELFTRQRKKLIPTDAALSYQRDVSRALDMIQRASMSLVTNPGGGVMSLAVLPTLATRWLGPRLGGFLAAHPGISVNIATRIEKFSFETEIFDAAIYFGEPNWLGAHAFKLFDERVTACASAAFLEHNPITDARDVAALQLLQLETRQSGWDDWFAGQTTGQEPGKTARFSGATGMLVDQFSMMIQAAISGLGIALLPDYLAQIEIAENRLVPVLKQAVPTSGAYWLVWPEAKDSYAPIIAFKQWLAEEVNRDQAG</sequence>
<dbReference type="InterPro" id="IPR036388">
    <property type="entry name" value="WH-like_DNA-bd_sf"/>
</dbReference>
<dbReference type="EMBL" id="OCPC01000006">
    <property type="protein sequence ID" value="SOE18720.1"/>
    <property type="molecule type" value="Genomic_DNA"/>
</dbReference>
<dbReference type="OrthoDB" id="5526340at2"/>
<dbReference type="GO" id="GO:0003700">
    <property type="term" value="F:DNA-binding transcription factor activity"/>
    <property type="evidence" value="ECO:0007669"/>
    <property type="project" value="InterPro"/>
</dbReference>
<evidence type="ECO:0000256" key="2">
    <source>
        <dbReference type="ARBA" id="ARBA00023015"/>
    </source>
</evidence>
<dbReference type="Pfam" id="PF03466">
    <property type="entry name" value="LysR_substrate"/>
    <property type="match status" value="1"/>
</dbReference>
<dbReference type="PROSITE" id="PS50931">
    <property type="entry name" value="HTH_LYSR"/>
    <property type="match status" value="1"/>
</dbReference>
<dbReference type="Gene3D" id="1.10.10.10">
    <property type="entry name" value="Winged helix-like DNA-binding domain superfamily/Winged helix DNA-binding domain"/>
    <property type="match status" value="1"/>
</dbReference>
<dbReference type="AlphaFoldDB" id="A0A286IF33"/>
<name>A0A286IF33_9HYPH</name>
<comment type="similarity">
    <text evidence="1">Belongs to the LysR transcriptional regulatory family.</text>
</comment>
<dbReference type="PANTHER" id="PTHR30537">
    <property type="entry name" value="HTH-TYPE TRANSCRIPTIONAL REGULATOR"/>
    <property type="match status" value="1"/>
</dbReference>
<dbReference type="PRINTS" id="PR00039">
    <property type="entry name" value="HTHLYSR"/>
</dbReference>
<evidence type="ECO:0000259" key="5">
    <source>
        <dbReference type="PROSITE" id="PS50931"/>
    </source>
</evidence>
<keyword evidence="7" id="KW-1185">Reference proteome</keyword>
<dbReference type="PANTHER" id="PTHR30537:SF26">
    <property type="entry name" value="GLYCINE CLEAVAGE SYSTEM TRANSCRIPTIONAL ACTIVATOR"/>
    <property type="match status" value="1"/>
</dbReference>
<proteinExistence type="inferred from homology"/>
<evidence type="ECO:0000256" key="4">
    <source>
        <dbReference type="ARBA" id="ARBA00023163"/>
    </source>
</evidence>
<dbReference type="SUPFAM" id="SSF53850">
    <property type="entry name" value="Periplasmic binding protein-like II"/>
    <property type="match status" value="1"/>
</dbReference>
<dbReference type="Proteomes" id="UP000219465">
    <property type="component" value="Unassembled WGS sequence"/>
</dbReference>
<keyword evidence="4" id="KW-0804">Transcription</keyword>
<dbReference type="SUPFAM" id="SSF46785">
    <property type="entry name" value="Winged helix' DNA-binding domain"/>
    <property type="match status" value="1"/>
</dbReference>
<protein>
    <submittedName>
        <fullName evidence="6">DNA-binding transcriptional LysR family regulator</fullName>
    </submittedName>
</protein>
<feature type="domain" description="HTH lysR-type" evidence="5">
    <location>
        <begin position="8"/>
        <end position="65"/>
    </location>
</feature>
<evidence type="ECO:0000313" key="6">
    <source>
        <dbReference type="EMBL" id="SOE18720.1"/>
    </source>
</evidence>
<accession>A0A286IF33</accession>
<keyword evidence="2" id="KW-0805">Transcription regulation</keyword>
<organism evidence="6 7">
    <name type="scientific">Hoeflea halophila</name>
    <dbReference type="NCBI Taxonomy" id="714899"/>
    <lineage>
        <taxon>Bacteria</taxon>
        <taxon>Pseudomonadati</taxon>
        <taxon>Pseudomonadota</taxon>
        <taxon>Alphaproteobacteria</taxon>
        <taxon>Hyphomicrobiales</taxon>
        <taxon>Rhizobiaceae</taxon>
        <taxon>Hoeflea</taxon>
    </lineage>
</organism>
<dbReference type="Pfam" id="PF00126">
    <property type="entry name" value="HTH_1"/>
    <property type="match status" value="1"/>
</dbReference>
<dbReference type="Gene3D" id="3.40.190.10">
    <property type="entry name" value="Periplasmic binding protein-like II"/>
    <property type="match status" value="2"/>
</dbReference>
<evidence type="ECO:0000256" key="1">
    <source>
        <dbReference type="ARBA" id="ARBA00009437"/>
    </source>
</evidence>
<dbReference type="InterPro" id="IPR036390">
    <property type="entry name" value="WH_DNA-bd_sf"/>
</dbReference>
<gene>
    <name evidence="6" type="ORF">SAMN05877838_3656</name>
</gene>
<dbReference type="InterPro" id="IPR005119">
    <property type="entry name" value="LysR_subst-bd"/>
</dbReference>
<keyword evidence="3 6" id="KW-0238">DNA-binding</keyword>
<dbReference type="GO" id="GO:0043565">
    <property type="term" value="F:sequence-specific DNA binding"/>
    <property type="evidence" value="ECO:0007669"/>
    <property type="project" value="TreeGrafter"/>
</dbReference>
<evidence type="ECO:0000313" key="7">
    <source>
        <dbReference type="Proteomes" id="UP000219465"/>
    </source>
</evidence>
<dbReference type="InterPro" id="IPR000847">
    <property type="entry name" value="LysR_HTH_N"/>
</dbReference>
<dbReference type="GO" id="GO:0006351">
    <property type="term" value="P:DNA-templated transcription"/>
    <property type="evidence" value="ECO:0007669"/>
    <property type="project" value="TreeGrafter"/>
</dbReference>